<dbReference type="AlphaFoldDB" id="A0A0L0HFT6"/>
<dbReference type="FunFam" id="3.30.160.60:FF:001397">
    <property type="entry name" value="Datilografo, isoform A"/>
    <property type="match status" value="1"/>
</dbReference>
<evidence type="ECO:0000256" key="2">
    <source>
        <dbReference type="ARBA" id="ARBA00022737"/>
    </source>
</evidence>
<dbReference type="Pfam" id="PF00096">
    <property type="entry name" value="zf-C2H2"/>
    <property type="match status" value="3"/>
</dbReference>
<dbReference type="Gene3D" id="3.30.160.60">
    <property type="entry name" value="Classic Zinc Finger"/>
    <property type="match status" value="3"/>
</dbReference>
<keyword evidence="2" id="KW-0677">Repeat</keyword>
<dbReference type="InParanoid" id="A0A0L0HFT6"/>
<dbReference type="PANTHER" id="PTHR14003">
    <property type="entry name" value="TRANSCRIPTIONAL REPRESSOR PROTEIN YY"/>
    <property type="match status" value="1"/>
</dbReference>
<dbReference type="VEuPathDB" id="FungiDB:SPPG_04674"/>
<dbReference type="GO" id="GO:0008270">
    <property type="term" value="F:zinc ion binding"/>
    <property type="evidence" value="ECO:0007669"/>
    <property type="project" value="UniProtKB-KW"/>
</dbReference>
<dbReference type="GeneID" id="27688110"/>
<dbReference type="RefSeq" id="XP_016608390.1">
    <property type="nucleotide sequence ID" value="XM_016752908.1"/>
</dbReference>
<evidence type="ECO:0000313" key="9">
    <source>
        <dbReference type="Proteomes" id="UP000053201"/>
    </source>
</evidence>
<evidence type="ECO:0000256" key="6">
    <source>
        <dbReference type="SAM" id="MobiDB-lite"/>
    </source>
</evidence>
<dbReference type="InterPro" id="IPR013087">
    <property type="entry name" value="Znf_C2H2_type"/>
</dbReference>
<evidence type="ECO:0000256" key="4">
    <source>
        <dbReference type="ARBA" id="ARBA00022833"/>
    </source>
</evidence>
<proteinExistence type="predicted"/>
<dbReference type="GO" id="GO:0000981">
    <property type="term" value="F:DNA-binding transcription factor activity, RNA polymerase II-specific"/>
    <property type="evidence" value="ECO:0007669"/>
    <property type="project" value="TreeGrafter"/>
</dbReference>
<accession>A0A0L0HFT6</accession>
<dbReference type="PROSITE" id="PS00028">
    <property type="entry name" value="ZINC_FINGER_C2H2_1"/>
    <property type="match status" value="2"/>
</dbReference>
<evidence type="ECO:0000259" key="7">
    <source>
        <dbReference type="PROSITE" id="PS50157"/>
    </source>
</evidence>
<dbReference type="OrthoDB" id="8117402at2759"/>
<feature type="region of interest" description="Disordered" evidence="6">
    <location>
        <begin position="217"/>
        <end position="243"/>
    </location>
</feature>
<sequence length="344" mass="37574">MTFAPSNTSSFADCVLFDDNPNPGTLFPDYSEQDSFYNNGRYLQDLPPDGLQAHSVLKDSNYSDLQFGFETQGQFAVPYCYPTPALTPSTNFENSPTAAPKDSGASDSSLLDQLLRFDETNLYASSTDPSIYPPSADESFALLDAPLFDPTSEFFPPVAEDSFFSPLPEILAEPSVFDPEQQPQAPIPQSTSSGTVTLSVDLLSALIQLAAQKKASADGSCTNSPEATELASPLGAESKAREARRRVTKKYTCPIDGCNRDFTRRFNLETHLKIHDPNRERPFSCDICGKAFLKASDLARHGSVHNETKQHSCPALGCGKRFSRSDALRRHMKTSGCTDPLEGK</sequence>
<dbReference type="OMA" id="NSSHFNC"/>
<keyword evidence="4" id="KW-0862">Zinc</keyword>
<keyword evidence="3 5" id="KW-0863">Zinc-finger</keyword>
<dbReference type="eggNOG" id="KOG1721">
    <property type="taxonomic scope" value="Eukaryota"/>
</dbReference>
<dbReference type="SMART" id="SM00355">
    <property type="entry name" value="ZnF_C2H2"/>
    <property type="match status" value="3"/>
</dbReference>
<keyword evidence="1" id="KW-0479">Metal-binding</keyword>
<dbReference type="SUPFAM" id="SSF57667">
    <property type="entry name" value="beta-beta-alpha zinc fingers"/>
    <property type="match status" value="2"/>
</dbReference>
<dbReference type="GO" id="GO:0000785">
    <property type="term" value="C:chromatin"/>
    <property type="evidence" value="ECO:0007669"/>
    <property type="project" value="TreeGrafter"/>
</dbReference>
<evidence type="ECO:0000256" key="5">
    <source>
        <dbReference type="PROSITE-ProRule" id="PRU00042"/>
    </source>
</evidence>
<keyword evidence="9" id="KW-1185">Reference proteome</keyword>
<dbReference type="GO" id="GO:0005667">
    <property type="term" value="C:transcription regulator complex"/>
    <property type="evidence" value="ECO:0007669"/>
    <property type="project" value="TreeGrafter"/>
</dbReference>
<feature type="domain" description="C2H2-type" evidence="7">
    <location>
        <begin position="283"/>
        <end position="310"/>
    </location>
</feature>
<dbReference type="Proteomes" id="UP000053201">
    <property type="component" value="Unassembled WGS sequence"/>
</dbReference>
<name>A0A0L0HFT6_SPIPD</name>
<organism evidence="8 9">
    <name type="scientific">Spizellomyces punctatus (strain DAOM BR117)</name>
    <dbReference type="NCBI Taxonomy" id="645134"/>
    <lineage>
        <taxon>Eukaryota</taxon>
        <taxon>Fungi</taxon>
        <taxon>Fungi incertae sedis</taxon>
        <taxon>Chytridiomycota</taxon>
        <taxon>Chytridiomycota incertae sedis</taxon>
        <taxon>Chytridiomycetes</taxon>
        <taxon>Spizellomycetales</taxon>
        <taxon>Spizellomycetaceae</taxon>
        <taxon>Spizellomyces</taxon>
    </lineage>
</organism>
<evidence type="ECO:0000256" key="1">
    <source>
        <dbReference type="ARBA" id="ARBA00022723"/>
    </source>
</evidence>
<reference evidence="8 9" key="1">
    <citation type="submission" date="2009-08" db="EMBL/GenBank/DDBJ databases">
        <title>The Genome Sequence of Spizellomyces punctatus strain DAOM BR117.</title>
        <authorList>
            <consortium name="The Broad Institute Genome Sequencing Platform"/>
            <person name="Russ C."/>
            <person name="Cuomo C."/>
            <person name="Shea T."/>
            <person name="Young S.K."/>
            <person name="Zeng Q."/>
            <person name="Koehrsen M."/>
            <person name="Haas B."/>
            <person name="Borodovsky M."/>
            <person name="Guigo R."/>
            <person name="Alvarado L."/>
            <person name="Berlin A."/>
            <person name="Bochicchio J."/>
            <person name="Borenstein D."/>
            <person name="Chapman S."/>
            <person name="Chen Z."/>
            <person name="Engels R."/>
            <person name="Freedman E."/>
            <person name="Gellesch M."/>
            <person name="Goldberg J."/>
            <person name="Griggs A."/>
            <person name="Gujja S."/>
            <person name="Heiman D."/>
            <person name="Hepburn T."/>
            <person name="Howarth C."/>
            <person name="Jen D."/>
            <person name="Larson L."/>
            <person name="Lewis B."/>
            <person name="Mehta T."/>
            <person name="Park D."/>
            <person name="Pearson M."/>
            <person name="Roberts A."/>
            <person name="Saif S."/>
            <person name="Shenoy N."/>
            <person name="Sisk P."/>
            <person name="Stolte C."/>
            <person name="Sykes S."/>
            <person name="Thomson T."/>
            <person name="Walk T."/>
            <person name="White J."/>
            <person name="Yandava C."/>
            <person name="Burger G."/>
            <person name="Gray M.W."/>
            <person name="Holland P.W.H."/>
            <person name="King N."/>
            <person name="Lang F.B.F."/>
            <person name="Roger A.J."/>
            <person name="Ruiz-Trillo I."/>
            <person name="Lander E."/>
            <person name="Nusbaum C."/>
        </authorList>
    </citation>
    <scope>NUCLEOTIDE SEQUENCE [LARGE SCALE GENOMIC DNA]</scope>
    <source>
        <strain evidence="8 9">DAOM BR117</strain>
    </source>
</reference>
<feature type="domain" description="C2H2-type" evidence="7">
    <location>
        <begin position="311"/>
        <end position="340"/>
    </location>
</feature>
<feature type="domain" description="C2H2-type" evidence="7">
    <location>
        <begin position="251"/>
        <end position="280"/>
    </location>
</feature>
<dbReference type="GO" id="GO:0000978">
    <property type="term" value="F:RNA polymerase II cis-regulatory region sequence-specific DNA binding"/>
    <property type="evidence" value="ECO:0007669"/>
    <property type="project" value="TreeGrafter"/>
</dbReference>
<dbReference type="STRING" id="645134.A0A0L0HFT6"/>
<dbReference type="PROSITE" id="PS50157">
    <property type="entry name" value="ZINC_FINGER_C2H2_2"/>
    <property type="match status" value="3"/>
</dbReference>
<evidence type="ECO:0000256" key="3">
    <source>
        <dbReference type="ARBA" id="ARBA00022771"/>
    </source>
</evidence>
<gene>
    <name evidence="8" type="ORF">SPPG_04674</name>
</gene>
<protein>
    <recommendedName>
        <fullName evidence="7">C2H2-type domain-containing protein</fullName>
    </recommendedName>
</protein>
<dbReference type="GO" id="GO:0031519">
    <property type="term" value="C:PcG protein complex"/>
    <property type="evidence" value="ECO:0007669"/>
    <property type="project" value="TreeGrafter"/>
</dbReference>
<dbReference type="EMBL" id="KQ257456">
    <property type="protein sequence ID" value="KND00351.1"/>
    <property type="molecule type" value="Genomic_DNA"/>
</dbReference>
<evidence type="ECO:0000313" key="8">
    <source>
        <dbReference type="EMBL" id="KND00351.1"/>
    </source>
</evidence>
<dbReference type="PANTHER" id="PTHR14003:SF19">
    <property type="entry name" value="YY2 TRANSCRIPTION FACTOR"/>
    <property type="match status" value="1"/>
</dbReference>
<dbReference type="InterPro" id="IPR036236">
    <property type="entry name" value="Znf_C2H2_sf"/>
</dbReference>